<feature type="domain" description="ABC transporter" evidence="4">
    <location>
        <begin position="2"/>
        <end position="222"/>
    </location>
</feature>
<evidence type="ECO:0000313" key="6">
    <source>
        <dbReference type="Proteomes" id="UP000596092"/>
    </source>
</evidence>
<dbReference type="InterPro" id="IPR050095">
    <property type="entry name" value="ECF_ABC_transporter_ATP-bd"/>
</dbReference>
<dbReference type="PANTHER" id="PTHR43553">
    <property type="entry name" value="HEAVY METAL TRANSPORTER"/>
    <property type="match status" value="1"/>
</dbReference>
<keyword evidence="2" id="KW-0547">Nucleotide-binding</keyword>
<organism evidence="5 6">
    <name type="scientific">Desulfobulbus oligotrophicus</name>
    <dbReference type="NCBI Taxonomy" id="1909699"/>
    <lineage>
        <taxon>Bacteria</taxon>
        <taxon>Pseudomonadati</taxon>
        <taxon>Thermodesulfobacteriota</taxon>
        <taxon>Desulfobulbia</taxon>
        <taxon>Desulfobulbales</taxon>
        <taxon>Desulfobulbaceae</taxon>
        <taxon>Desulfobulbus</taxon>
    </lineage>
</organism>
<dbReference type="EMBL" id="CP054140">
    <property type="protein sequence ID" value="QQG65081.1"/>
    <property type="molecule type" value="Genomic_DNA"/>
</dbReference>
<dbReference type="KEGG" id="dog:HP555_03965"/>
<dbReference type="SMART" id="SM00382">
    <property type="entry name" value="AAA"/>
    <property type="match status" value="1"/>
</dbReference>
<dbReference type="InterPro" id="IPR003593">
    <property type="entry name" value="AAA+_ATPase"/>
</dbReference>
<dbReference type="SUPFAM" id="SSF52540">
    <property type="entry name" value="P-loop containing nucleoside triphosphate hydrolases"/>
    <property type="match status" value="2"/>
</dbReference>
<dbReference type="RefSeq" id="WP_199263897.1">
    <property type="nucleotide sequence ID" value="NZ_CP054140.1"/>
</dbReference>
<name>A0A7T5VC66_9BACT</name>
<keyword evidence="6" id="KW-1185">Reference proteome</keyword>
<dbReference type="GO" id="GO:0005524">
    <property type="term" value="F:ATP binding"/>
    <property type="evidence" value="ECO:0007669"/>
    <property type="project" value="UniProtKB-KW"/>
</dbReference>
<dbReference type="GO" id="GO:0042626">
    <property type="term" value="F:ATPase-coupled transmembrane transporter activity"/>
    <property type="evidence" value="ECO:0007669"/>
    <property type="project" value="TreeGrafter"/>
</dbReference>
<dbReference type="AlphaFoldDB" id="A0A7T5VC66"/>
<keyword evidence="3 5" id="KW-0067">ATP-binding</keyword>
<dbReference type="InterPro" id="IPR003439">
    <property type="entry name" value="ABC_transporter-like_ATP-bd"/>
</dbReference>
<dbReference type="Pfam" id="PF00005">
    <property type="entry name" value="ABC_tran"/>
    <property type="match status" value="1"/>
</dbReference>
<keyword evidence="1" id="KW-0813">Transport</keyword>
<evidence type="ECO:0000313" key="5">
    <source>
        <dbReference type="EMBL" id="QQG65081.1"/>
    </source>
</evidence>
<dbReference type="PROSITE" id="PS00211">
    <property type="entry name" value="ABC_TRANSPORTER_1"/>
    <property type="match status" value="1"/>
</dbReference>
<dbReference type="GO" id="GO:0016887">
    <property type="term" value="F:ATP hydrolysis activity"/>
    <property type="evidence" value="ECO:0007669"/>
    <property type="project" value="InterPro"/>
</dbReference>
<sequence>MLAIEDLVTDGLHIDRFAVQSGETWCMIGGLGSGIEQFAGIIDGEKNRLHAATLQLPEKIGLLSFKRQQAVFEDELRKDDTDHLDRLDPGTPARLFLTDVDRHRELIDRFAMTELLDRGYRQLSTGQVRKLLLLHHITRGADLLVLEHPYDGLDRSSCQDVDQVLSGLHGQGLTMLLLVSNTGDIPSWCTHLAVFKDGRLALQGLRSDVFPEVVELLRGQSSLSQVAVDDLRQEAQVVDRSKADIPLIQLRNGFAHYGEIEVFSGLDLTVKQGDHTLITGPNGCGKSTLLQLIIGDHPLCYRNDLTLFGRRRGSGESIWDLKQQMGIVSADLHRNHRVSGSALAIIVSGLFDSIGLYTKPSAAQQRLGYRWLERLGLVERAAVPFRQLSFGEQRLILLGRALIKAPPLLILDEPTHGLDENHRMALLDFLERIADEQLATIIYVSHRPDEYRNFFKQRVQFH</sequence>
<proteinExistence type="predicted"/>
<evidence type="ECO:0000259" key="4">
    <source>
        <dbReference type="PROSITE" id="PS50893"/>
    </source>
</evidence>
<dbReference type="PANTHER" id="PTHR43553:SF3">
    <property type="entry name" value="ABC TRANSPORTER ATP-BINDING PROTEIN MODF"/>
    <property type="match status" value="1"/>
</dbReference>
<dbReference type="Gene3D" id="3.40.50.300">
    <property type="entry name" value="P-loop containing nucleotide triphosphate hydrolases"/>
    <property type="match status" value="2"/>
</dbReference>
<evidence type="ECO:0000256" key="1">
    <source>
        <dbReference type="ARBA" id="ARBA00022448"/>
    </source>
</evidence>
<feature type="domain" description="ABC transporter" evidence="4">
    <location>
        <begin position="248"/>
        <end position="462"/>
    </location>
</feature>
<accession>A0A7T5VC66</accession>
<protein>
    <submittedName>
        <fullName evidence="5">ATP-binding cassette domain-containing protein</fullName>
    </submittedName>
</protein>
<dbReference type="PROSITE" id="PS50893">
    <property type="entry name" value="ABC_TRANSPORTER_2"/>
    <property type="match status" value="2"/>
</dbReference>
<dbReference type="InterPro" id="IPR027417">
    <property type="entry name" value="P-loop_NTPase"/>
</dbReference>
<evidence type="ECO:0000256" key="3">
    <source>
        <dbReference type="ARBA" id="ARBA00022840"/>
    </source>
</evidence>
<reference evidence="5 6" key="1">
    <citation type="submission" date="2020-05" db="EMBL/GenBank/DDBJ databases">
        <title>Complete genome of Desulfobulbus oligotrophicus.</title>
        <authorList>
            <person name="Podar M."/>
        </authorList>
    </citation>
    <scope>NUCLEOTIDE SEQUENCE [LARGE SCALE GENOMIC DNA]</scope>
    <source>
        <strain evidence="5 6">Prop6</strain>
    </source>
</reference>
<dbReference type="Proteomes" id="UP000596092">
    <property type="component" value="Chromosome"/>
</dbReference>
<dbReference type="InterPro" id="IPR017871">
    <property type="entry name" value="ABC_transporter-like_CS"/>
</dbReference>
<gene>
    <name evidence="5" type="ORF">HP555_03965</name>
</gene>
<dbReference type="GO" id="GO:0043190">
    <property type="term" value="C:ATP-binding cassette (ABC) transporter complex"/>
    <property type="evidence" value="ECO:0007669"/>
    <property type="project" value="TreeGrafter"/>
</dbReference>
<evidence type="ECO:0000256" key="2">
    <source>
        <dbReference type="ARBA" id="ARBA00022741"/>
    </source>
</evidence>